<evidence type="ECO:0000256" key="3">
    <source>
        <dbReference type="ARBA" id="ARBA00012438"/>
    </source>
</evidence>
<organism evidence="11 12">
    <name type="scientific">Peloplasma aerotolerans</name>
    <dbReference type="NCBI Taxonomy" id="3044389"/>
    <lineage>
        <taxon>Bacteria</taxon>
        <taxon>Bacillati</taxon>
        <taxon>Mycoplasmatota</taxon>
        <taxon>Mollicutes</taxon>
        <taxon>Acholeplasmatales</taxon>
        <taxon>Acholeplasmataceae</taxon>
        <taxon>Peloplasma</taxon>
    </lineage>
</organism>
<dbReference type="CDD" id="cd17546">
    <property type="entry name" value="REC_hyHK_CKI1_RcsC-like"/>
    <property type="match status" value="1"/>
</dbReference>
<proteinExistence type="inferred from homology"/>
<dbReference type="Pfam" id="PF00512">
    <property type="entry name" value="HisKA"/>
    <property type="match status" value="1"/>
</dbReference>
<dbReference type="Pfam" id="PF00072">
    <property type="entry name" value="Response_reg"/>
    <property type="match status" value="1"/>
</dbReference>
<dbReference type="PROSITE" id="PS50110">
    <property type="entry name" value="RESPONSE_REGULATORY"/>
    <property type="match status" value="1"/>
</dbReference>
<dbReference type="PROSITE" id="PS50109">
    <property type="entry name" value="HIS_KIN"/>
    <property type="match status" value="1"/>
</dbReference>
<dbReference type="Gene3D" id="3.40.50.2300">
    <property type="match status" value="1"/>
</dbReference>
<accession>A0AAW6UBX0</accession>
<dbReference type="RefSeq" id="WP_282838858.1">
    <property type="nucleotide sequence ID" value="NZ_JASCXW010000005.1"/>
</dbReference>
<dbReference type="SMART" id="SM00388">
    <property type="entry name" value="HisKA"/>
    <property type="match status" value="1"/>
</dbReference>
<dbReference type="InterPro" id="IPR011006">
    <property type="entry name" value="CheY-like_superfamily"/>
</dbReference>
<keyword evidence="5" id="KW-0418">Kinase</keyword>
<dbReference type="PANTHER" id="PTHR45339:SF1">
    <property type="entry name" value="HYBRID SIGNAL TRANSDUCTION HISTIDINE KINASE J"/>
    <property type="match status" value="1"/>
</dbReference>
<dbReference type="InterPro" id="IPR005467">
    <property type="entry name" value="His_kinase_dom"/>
</dbReference>
<evidence type="ECO:0000313" key="11">
    <source>
        <dbReference type="EMBL" id="MDI6452443.1"/>
    </source>
</evidence>
<dbReference type="InterPro" id="IPR036890">
    <property type="entry name" value="HATPase_C_sf"/>
</dbReference>
<evidence type="ECO:0000256" key="4">
    <source>
        <dbReference type="ARBA" id="ARBA00022553"/>
    </source>
</evidence>
<evidence type="ECO:0000313" key="12">
    <source>
        <dbReference type="Proteomes" id="UP001431532"/>
    </source>
</evidence>
<comment type="similarity">
    <text evidence="2">In the N-terminal section; belongs to the phytochrome family.</text>
</comment>
<dbReference type="EMBL" id="JASCXW010000005">
    <property type="protein sequence ID" value="MDI6452443.1"/>
    <property type="molecule type" value="Genomic_DNA"/>
</dbReference>
<evidence type="ECO:0000256" key="2">
    <source>
        <dbReference type="ARBA" id="ARBA00006402"/>
    </source>
</evidence>
<evidence type="ECO:0000256" key="1">
    <source>
        <dbReference type="ARBA" id="ARBA00000085"/>
    </source>
</evidence>
<protein>
    <recommendedName>
        <fullName evidence="7">Circadian input-output histidine kinase CikA</fullName>
        <ecNumber evidence="3">2.7.13.3</ecNumber>
    </recommendedName>
</protein>
<keyword evidence="6" id="KW-0902">Two-component regulatory system</keyword>
<dbReference type="SUPFAM" id="SSF55785">
    <property type="entry name" value="PYP-like sensor domain (PAS domain)"/>
    <property type="match status" value="1"/>
</dbReference>
<dbReference type="Gene3D" id="3.30.565.10">
    <property type="entry name" value="Histidine kinase-like ATPase, C-terminal domain"/>
    <property type="match status" value="1"/>
</dbReference>
<dbReference type="InterPro" id="IPR001789">
    <property type="entry name" value="Sig_transdc_resp-reg_receiver"/>
</dbReference>
<keyword evidence="4 8" id="KW-0597">Phosphoprotein</keyword>
<keyword evidence="12" id="KW-1185">Reference proteome</keyword>
<dbReference type="GO" id="GO:0000155">
    <property type="term" value="F:phosphorelay sensor kinase activity"/>
    <property type="evidence" value="ECO:0007669"/>
    <property type="project" value="InterPro"/>
</dbReference>
<dbReference type="InterPro" id="IPR013655">
    <property type="entry name" value="PAS_fold_3"/>
</dbReference>
<dbReference type="Proteomes" id="UP001431532">
    <property type="component" value="Unassembled WGS sequence"/>
</dbReference>
<name>A0AAW6UBX0_9MOLU</name>
<dbReference type="Gene3D" id="1.10.287.130">
    <property type="match status" value="1"/>
</dbReference>
<feature type="domain" description="Histidine kinase" evidence="9">
    <location>
        <begin position="170"/>
        <end position="391"/>
    </location>
</feature>
<feature type="modified residue" description="4-aspartylphosphate" evidence="8">
    <location>
        <position position="465"/>
    </location>
</feature>
<feature type="domain" description="Response regulatory" evidence="10">
    <location>
        <begin position="416"/>
        <end position="530"/>
    </location>
</feature>
<dbReference type="Pfam" id="PF02518">
    <property type="entry name" value="HATPase_c"/>
    <property type="match status" value="1"/>
</dbReference>
<sequence>MKSTLPKHVENIFNEIDALTKIGKWYFNFEDDQLLWSKESYKIFELDTKIPITEEKFISMIHPEDYEVVLATWDESKTFGTPYHIMHRIITSKGIKWVAVHSKILFNDEKMVIGAYGSMLDVTDHQDHIHLLESQKSELIQSIEEKILELEHAKSQAEQSNLAKTSFLSNMSHEIRTPMNAIIGFTHLIEEKTNDPEHLEYINRIKDASNHLLGIINNILDLSKIEAGKMLIEQRAFKLDKLLEEVKSLVYENVKQKNLFFDIEKIDCPEVFIGDVNRIRQILINVLSNAVKFTETGGISLVCYVDEKLEDHLVKISFKVKDTGIGMTKGQKKRLFEEFEQADTSTTRIYGGTGLGLSISKKLAELMHGKIEVESELNEGSEFIVTIPLEVDEHESTRKQIEKDEEVLPKPKVGSRILVAEDNFLSQKLAHRILTNMGMIVTVANNGKIAVDLSKTNQYDLIILDIQMPIMDGLEAAKEIRKIDEKTPILAMTANAFAEDRALCLNAGMNDFLAKPIDPKSLSKALSNWLPSED</sequence>
<gene>
    <name evidence="11" type="ORF">QJ521_02595</name>
</gene>
<dbReference type="SUPFAM" id="SSF47384">
    <property type="entry name" value="Homodimeric domain of signal transducing histidine kinase"/>
    <property type="match status" value="1"/>
</dbReference>
<keyword evidence="5" id="KW-0808">Transferase</keyword>
<dbReference type="InterPro" id="IPR004358">
    <property type="entry name" value="Sig_transdc_His_kin-like_C"/>
</dbReference>
<evidence type="ECO:0000256" key="5">
    <source>
        <dbReference type="ARBA" id="ARBA00022777"/>
    </source>
</evidence>
<dbReference type="EC" id="2.7.13.3" evidence="3"/>
<dbReference type="Gene3D" id="3.30.450.20">
    <property type="entry name" value="PAS domain"/>
    <property type="match status" value="1"/>
</dbReference>
<evidence type="ECO:0000259" key="10">
    <source>
        <dbReference type="PROSITE" id="PS50110"/>
    </source>
</evidence>
<dbReference type="Pfam" id="PF08447">
    <property type="entry name" value="PAS_3"/>
    <property type="match status" value="1"/>
</dbReference>
<dbReference type="SUPFAM" id="SSF52172">
    <property type="entry name" value="CheY-like"/>
    <property type="match status" value="1"/>
</dbReference>
<evidence type="ECO:0000256" key="7">
    <source>
        <dbReference type="ARBA" id="ARBA00074306"/>
    </source>
</evidence>
<dbReference type="SUPFAM" id="SSF55874">
    <property type="entry name" value="ATPase domain of HSP90 chaperone/DNA topoisomerase II/histidine kinase"/>
    <property type="match status" value="1"/>
</dbReference>
<dbReference type="InterPro" id="IPR003594">
    <property type="entry name" value="HATPase_dom"/>
</dbReference>
<evidence type="ECO:0000259" key="9">
    <source>
        <dbReference type="PROSITE" id="PS50109"/>
    </source>
</evidence>
<comment type="catalytic activity">
    <reaction evidence="1">
        <text>ATP + protein L-histidine = ADP + protein N-phospho-L-histidine.</text>
        <dbReference type="EC" id="2.7.13.3"/>
    </reaction>
</comment>
<comment type="caution">
    <text evidence="11">The sequence shown here is derived from an EMBL/GenBank/DDBJ whole genome shotgun (WGS) entry which is preliminary data.</text>
</comment>
<dbReference type="AlphaFoldDB" id="A0AAW6UBX0"/>
<evidence type="ECO:0000256" key="6">
    <source>
        <dbReference type="ARBA" id="ARBA00023012"/>
    </source>
</evidence>
<dbReference type="SMART" id="SM00448">
    <property type="entry name" value="REC"/>
    <property type="match status" value="1"/>
</dbReference>
<reference evidence="11" key="1">
    <citation type="submission" date="2023-05" db="EMBL/GenBank/DDBJ databases">
        <title>Mariniplasma microaerophilum sp. nov., a novel anaerobic mollicute isolated from terrestrial mud volcano, Taman Peninsula, Russia.</title>
        <authorList>
            <person name="Khomyakova M.A."/>
            <person name="Merkel A.Y."/>
            <person name="Slobodkin A.I."/>
        </authorList>
    </citation>
    <scope>NUCLEOTIDE SEQUENCE</scope>
    <source>
        <strain evidence="11">M4Ah</strain>
    </source>
</reference>
<dbReference type="PANTHER" id="PTHR45339">
    <property type="entry name" value="HYBRID SIGNAL TRANSDUCTION HISTIDINE KINASE J"/>
    <property type="match status" value="1"/>
</dbReference>
<dbReference type="SMART" id="SM00387">
    <property type="entry name" value="HATPase_c"/>
    <property type="match status" value="1"/>
</dbReference>
<dbReference type="InterPro" id="IPR003661">
    <property type="entry name" value="HisK_dim/P_dom"/>
</dbReference>
<dbReference type="CDD" id="cd00082">
    <property type="entry name" value="HisKA"/>
    <property type="match status" value="1"/>
</dbReference>
<dbReference type="FunFam" id="3.30.565.10:FF:000010">
    <property type="entry name" value="Sensor histidine kinase RcsC"/>
    <property type="match status" value="1"/>
</dbReference>
<dbReference type="CDD" id="cd16922">
    <property type="entry name" value="HATPase_EvgS-ArcB-TorS-like"/>
    <property type="match status" value="1"/>
</dbReference>
<dbReference type="InterPro" id="IPR035965">
    <property type="entry name" value="PAS-like_dom_sf"/>
</dbReference>
<dbReference type="PRINTS" id="PR00344">
    <property type="entry name" value="BCTRLSENSOR"/>
</dbReference>
<dbReference type="InterPro" id="IPR036097">
    <property type="entry name" value="HisK_dim/P_sf"/>
</dbReference>
<evidence type="ECO:0000256" key="8">
    <source>
        <dbReference type="PROSITE-ProRule" id="PRU00169"/>
    </source>
</evidence>